<geneLocation type="mitochondrion" evidence="11"/>
<dbReference type="Pfam" id="PF00420">
    <property type="entry name" value="Oxidored_q2"/>
    <property type="match status" value="1"/>
</dbReference>
<evidence type="ECO:0000256" key="3">
    <source>
        <dbReference type="ARBA" id="ARBA00016612"/>
    </source>
</evidence>
<proteinExistence type="inferred from homology"/>
<evidence type="ECO:0000256" key="1">
    <source>
        <dbReference type="ARBA" id="ARBA00004141"/>
    </source>
</evidence>
<keyword evidence="4 10" id="KW-0812">Transmembrane</keyword>
<evidence type="ECO:0000256" key="2">
    <source>
        <dbReference type="ARBA" id="ARBA00010519"/>
    </source>
</evidence>
<name>A0A224ACH5_9EUPU</name>
<feature type="transmembrane region" description="Helical" evidence="10">
    <location>
        <begin position="6"/>
        <end position="23"/>
    </location>
</feature>
<evidence type="ECO:0000256" key="7">
    <source>
        <dbReference type="ARBA" id="ARBA00023027"/>
    </source>
</evidence>
<dbReference type="GO" id="GO:0016020">
    <property type="term" value="C:membrane"/>
    <property type="evidence" value="ECO:0007669"/>
    <property type="project" value="UniProtKB-SubCell"/>
</dbReference>
<dbReference type="InterPro" id="IPR039428">
    <property type="entry name" value="NUOK/Mnh_C1-like"/>
</dbReference>
<keyword evidence="7" id="KW-0520">NAD</keyword>
<gene>
    <name evidence="11" type="primary">ND4L</name>
</gene>
<keyword evidence="11" id="KW-0496">Mitochondrion</keyword>
<dbReference type="AlphaFoldDB" id="A0A224ACH5"/>
<keyword evidence="5" id="KW-1278">Translocase</keyword>
<dbReference type="EMBL" id="LC172155">
    <property type="protein sequence ID" value="BBA10841.1"/>
    <property type="molecule type" value="Genomic_DNA"/>
</dbReference>
<comment type="similarity">
    <text evidence="2">Belongs to the complex I subunit 4L family.</text>
</comment>
<comment type="subcellular location">
    <subcellularLocation>
        <location evidence="1">Membrane</location>
        <topology evidence="1">Multi-pass membrane protein</topology>
    </subcellularLocation>
</comment>
<evidence type="ECO:0000256" key="4">
    <source>
        <dbReference type="ARBA" id="ARBA00022692"/>
    </source>
</evidence>
<accession>A0A224ACH5</accession>
<keyword evidence="8 10" id="KW-0472">Membrane</keyword>
<evidence type="ECO:0000256" key="8">
    <source>
        <dbReference type="ARBA" id="ARBA00023136"/>
    </source>
</evidence>
<reference evidence="11" key="1">
    <citation type="journal article" date="2017" name="Zool. J. Linn. Soc.">
        <title>Molecular phylogeny, frequent parallel evolution and new system of Japanese clausiliid land snails (Gastropoda: Stylommatophora).</title>
        <authorList>
            <person name="Motochin R."/>
            <person name="Wang M."/>
            <person name="Ueshima R."/>
        </authorList>
    </citation>
    <scope>NUCLEOTIDE SEQUENCE</scope>
    <source>
        <strain evidence="11">Y096</strain>
        <tissue evidence="11">Muscle</tissue>
    </source>
</reference>
<dbReference type="Gene3D" id="1.10.287.3510">
    <property type="match status" value="1"/>
</dbReference>
<organism evidence="11">
    <name type="scientific">Zaptyx kotoshoensis</name>
    <dbReference type="NCBI Taxonomy" id="1885890"/>
    <lineage>
        <taxon>Eukaryota</taxon>
        <taxon>Metazoa</taxon>
        <taxon>Spiralia</taxon>
        <taxon>Lophotrochozoa</taxon>
        <taxon>Mollusca</taxon>
        <taxon>Gastropoda</taxon>
        <taxon>Heterobranchia</taxon>
        <taxon>Euthyneura</taxon>
        <taxon>Panpulmonata</taxon>
        <taxon>Eupulmonata</taxon>
        <taxon>Stylommatophora</taxon>
        <taxon>Helicina</taxon>
        <taxon>Clausilioidea</taxon>
        <taxon>Clausiliidae</taxon>
        <taxon>Phaedusinae</taxon>
        <taxon>Zaptyx</taxon>
    </lineage>
</organism>
<keyword evidence="6 10" id="KW-1133">Transmembrane helix</keyword>
<protein>
    <recommendedName>
        <fullName evidence="3">NADH-ubiquinone oxidoreductase chain 4L</fullName>
    </recommendedName>
    <alternativeName>
        <fullName evidence="9">NADH dehydrogenase subunit 4L</fullName>
    </alternativeName>
</protein>
<feature type="transmembrane region" description="Helical" evidence="10">
    <location>
        <begin position="30"/>
        <end position="51"/>
    </location>
</feature>
<evidence type="ECO:0000256" key="5">
    <source>
        <dbReference type="ARBA" id="ARBA00022967"/>
    </source>
</evidence>
<evidence type="ECO:0000256" key="10">
    <source>
        <dbReference type="SAM" id="Phobius"/>
    </source>
</evidence>
<sequence length="94" mass="10669">MIKVNYLMLLMLLLLYFSFFNVTKHYISSLMILESMVLVLILISLSMVLTLSEGLAIYMWVLTLSVCEAAMGLSLLMSLLKVNSNDYVNSNMFS</sequence>
<evidence type="ECO:0000256" key="9">
    <source>
        <dbReference type="ARBA" id="ARBA00031586"/>
    </source>
</evidence>
<evidence type="ECO:0000313" key="11">
    <source>
        <dbReference type="EMBL" id="BBA10841.1"/>
    </source>
</evidence>
<evidence type="ECO:0000256" key="6">
    <source>
        <dbReference type="ARBA" id="ARBA00022989"/>
    </source>
</evidence>
<feature type="transmembrane region" description="Helical" evidence="10">
    <location>
        <begin position="57"/>
        <end position="80"/>
    </location>
</feature>